<feature type="compositionally biased region" description="Basic and acidic residues" evidence="1">
    <location>
        <begin position="42"/>
        <end position="52"/>
    </location>
</feature>
<evidence type="ECO:0000256" key="1">
    <source>
        <dbReference type="SAM" id="MobiDB-lite"/>
    </source>
</evidence>
<organism evidence="2 3">
    <name type="scientific">Portunus trituberculatus</name>
    <name type="common">Swimming crab</name>
    <name type="synonym">Neptunus trituberculatus</name>
    <dbReference type="NCBI Taxonomy" id="210409"/>
    <lineage>
        <taxon>Eukaryota</taxon>
        <taxon>Metazoa</taxon>
        <taxon>Ecdysozoa</taxon>
        <taxon>Arthropoda</taxon>
        <taxon>Crustacea</taxon>
        <taxon>Multicrustacea</taxon>
        <taxon>Malacostraca</taxon>
        <taxon>Eumalacostraca</taxon>
        <taxon>Eucarida</taxon>
        <taxon>Decapoda</taxon>
        <taxon>Pleocyemata</taxon>
        <taxon>Brachyura</taxon>
        <taxon>Eubrachyura</taxon>
        <taxon>Portunoidea</taxon>
        <taxon>Portunidae</taxon>
        <taxon>Portuninae</taxon>
        <taxon>Portunus</taxon>
    </lineage>
</organism>
<evidence type="ECO:0000313" key="3">
    <source>
        <dbReference type="Proteomes" id="UP000324222"/>
    </source>
</evidence>
<keyword evidence="3" id="KW-1185">Reference proteome</keyword>
<gene>
    <name evidence="2" type="ORF">E2C01_094139</name>
</gene>
<dbReference type="EMBL" id="VSRR010115444">
    <property type="protein sequence ID" value="MPC98758.1"/>
    <property type="molecule type" value="Genomic_DNA"/>
</dbReference>
<feature type="region of interest" description="Disordered" evidence="1">
    <location>
        <begin position="1"/>
        <end position="52"/>
    </location>
</feature>
<comment type="caution">
    <text evidence="2">The sequence shown here is derived from an EMBL/GenBank/DDBJ whole genome shotgun (WGS) entry which is preliminary data.</text>
</comment>
<dbReference type="AlphaFoldDB" id="A0A5B7K0T4"/>
<name>A0A5B7K0T4_PORTR</name>
<sequence>MHSRSPPTRSPPACSYNRQVTSSHETSGEEENECRGHVLYPEGRKGEGGKGDRATLCRGCCGSEDGDNFVTHTVVLNVI</sequence>
<evidence type="ECO:0000313" key="2">
    <source>
        <dbReference type="EMBL" id="MPC98758.1"/>
    </source>
</evidence>
<feature type="compositionally biased region" description="Polar residues" evidence="1">
    <location>
        <begin position="16"/>
        <end position="25"/>
    </location>
</feature>
<dbReference type="Proteomes" id="UP000324222">
    <property type="component" value="Unassembled WGS sequence"/>
</dbReference>
<proteinExistence type="predicted"/>
<accession>A0A5B7K0T4</accession>
<reference evidence="2 3" key="1">
    <citation type="submission" date="2019-05" db="EMBL/GenBank/DDBJ databases">
        <title>Another draft genome of Portunus trituberculatus and its Hox gene families provides insights of decapod evolution.</title>
        <authorList>
            <person name="Jeong J.-H."/>
            <person name="Song I."/>
            <person name="Kim S."/>
            <person name="Choi T."/>
            <person name="Kim D."/>
            <person name="Ryu S."/>
            <person name="Kim W."/>
        </authorList>
    </citation>
    <scope>NUCLEOTIDE SEQUENCE [LARGE SCALE GENOMIC DNA]</scope>
    <source>
        <tissue evidence="2">Muscle</tissue>
    </source>
</reference>
<protein>
    <submittedName>
        <fullName evidence="2">Uncharacterized protein</fullName>
    </submittedName>
</protein>